<dbReference type="AlphaFoldDB" id="A0A7N0TMU0"/>
<reference evidence="2" key="1">
    <citation type="submission" date="2021-01" db="UniProtKB">
        <authorList>
            <consortium name="EnsemblPlants"/>
        </authorList>
    </citation>
    <scope>IDENTIFICATION</scope>
</reference>
<proteinExistence type="predicted"/>
<keyword evidence="3" id="KW-1185">Reference proteome</keyword>
<dbReference type="OMA" id="MELKLMI"/>
<dbReference type="SUPFAM" id="SSF81383">
    <property type="entry name" value="F-box domain"/>
    <property type="match status" value="1"/>
</dbReference>
<dbReference type="PROSITE" id="PS50181">
    <property type="entry name" value="FBOX"/>
    <property type="match status" value="1"/>
</dbReference>
<dbReference type="Proteomes" id="UP000594263">
    <property type="component" value="Unplaced"/>
</dbReference>
<dbReference type="CDD" id="cd22165">
    <property type="entry name" value="F-box_AtSKIP22-like"/>
    <property type="match status" value="1"/>
</dbReference>
<evidence type="ECO:0000313" key="3">
    <source>
        <dbReference type="Proteomes" id="UP000594263"/>
    </source>
</evidence>
<sequence>MSPTVQLRARSASEETTLCLDVAPDCTLSRLKELIAVRIGGAAANVTVSVNRREELSGSPGDTLISLGVVESGGIVFYATDPGVFAPKALTLGGPGSVDVGIIDRGPLEAVDEALVAMKLSEASIGGSEAEPARSAACNWRSTPSYGFSLLVAAVNAVLVDSGLARLDVDTGEPVRGIQLPGPQGPPGMECFLRYTLDKMAGSSKSNSALPQIIIVKVYQLGSRFIAACRSLDDPCYAVKLEEPSGWHYAVKMAMALSESRGGRADDDDNDMLLNVLHQEDLFEFYKDLKDKLAMPILIELCETAGLRRTPCLTRLPIELKLKIFVLVRAADLAKLACVCRELREVASDNSLWRIKFAQVFEDAGGSGNIHWKQRFVNTFNETREKMDQIFRIYRTRLNKRRKID</sequence>
<dbReference type="InterPro" id="IPR036047">
    <property type="entry name" value="F-box-like_dom_sf"/>
</dbReference>
<evidence type="ECO:0000259" key="1">
    <source>
        <dbReference type="PROSITE" id="PS50181"/>
    </source>
</evidence>
<dbReference type="EnsemblPlants" id="Kaladp0040s0280.1.v1.1">
    <property type="protein sequence ID" value="Kaladp0040s0280.1.v1.1.CDS.1"/>
    <property type="gene ID" value="Kaladp0040s0280.v1.1"/>
</dbReference>
<dbReference type="Gramene" id="Kaladp0040s0280.1.v1.1">
    <property type="protein sequence ID" value="Kaladp0040s0280.1.v1.1.CDS.1"/>
    <property type="gene ID" value="Kaladp0040s0280.v1.1"/>
</dbReference>
<dbReference type="Gene3D" id="1.20.1280.50">
    <property type="match status" value="1"/>
</dbReference>
<accession>A0A7N0TMU0</accession>
<dbReference type="PANTHER" id="PTHR47602">
    <property type="entry name" value="F-BOX PROTEIN SKIP22"/>
    <property type="match status" value="1"/>
</dbReference>
<dbReference type="PANTHER" id="PTHR47602:SF2">
    <property type="entry name" value="F-BOX PROTEIN SKIP22"/>
    <property type="match status" value="1"/>
</dbReference>
<feature type="domain" description="F-box" evidence="1">
    <location>
        <begin position="310"/>
        <end position="356"/>
    </location>
</feature>
<dbReference type="Pfam" id="PF12937">
    <property type="entry name" value="F-box-like"/>
    <property type="match status" value="1"/>
</dbReference>
<name>A0A7N0TMU0_KALFE</name>
<dbReference type="InterPro" id="IPR001810">
    <property type="entry name" value="F-box_dom"/>
</dbReference>
<evidence type="ECO:0000313" key="2">
    <source>
        <dbReference type="EnsemblPlants" id="Kaladp0040s0280.1.v1.1.CDS.1"/>
    </source>
</evidence>
<protein>
    <recommendedName>
        <fullName evidence="1">F-box domain-containing protein</fullName>
    </recommendedName>
</protein>
<dbReference type="SMART" id="SM00256">
    <property type="entry name" value="FBOX"/>
    <property type="match status" value="1"/>
</dbReference>
<organism evidence="2 3">
    <name type="scientific">Kalanchoe fedtschenkoi</name>
    <name type="common">Lavender scallops</name>
    <name type="synonym">South American air plant</name>
    <dbReference type="NCBI Taxonomy" id="63787"/>
    <lineage>
        <taxon>Eukaryota</taxon>
        <taxon>Viridiplantae</taxon>
        <taxon>Streptophyta</taxon>
        <taxon>Embryophyta</taxon>
        <taxon>Tracheophyta</taxon>
        <taxon>Spermatophyta</taxon>
        <taxon>Magnoliopsida</taxon>
        <taxon>eudicotyledons</taxon>
        <taxon>Gunneridae</taxon>
        <taxon>Pentapetalae</taxon>
        <taxon>Saxifragales</taxon>
        <taxon>Crassulaceae</taxon>
        <taxon>Kalanchoe</taxon>
    </lineage>
</organism>